<reference evidence="1" key="1">
    <citation type="journal article" date="2021" name="Nat. Commun.">
        <title>Genetic determinants of endophytism in the Arabidopsis root mycobiome.</title>
        <authorList>
            <person name="Mesny F."/>
            <person name="Miyauchi S."/>
            <person name="Thiergart T."/>
            <person name="Pickel B."/>
            <person name="Atanasova L."/>
            <person name="Karlsson M."/>
            <person name="Huettel B."/>
            <person name="Barry K.W."/>
            <person name="Haridas S."/>
            <person name="Chen C."/>
            <person name="Bauer D."/>
            <person name="Andreopoulos W."/>
            <person name="Pangilinan J."/>
            <person name="LaButti K."/>
            <person name="Riley R."/>
            <person name="Lipzen A."/>
            <person name="Clum A."/>
            <person name="Drula E."/>
            <person name="Henrissat B."/>
            <person name="Kohler A."/>
            <person name="Grigoriev I.V."/>
            <person name="Martin F.M."/>
            <person name="Hacquard S."/>
        </authorList>
    </citation>
    <scope>NUCLEOTIDE SEQUENCE</scope>
    <source>
        <strain evidence="1">MPI-SDFR-AT-0117</strain>
    </source>
</reference>
<keyword evidence="2" id="KW-1185">Reference proteome</keyword>
<sequence length="114" mass="13077">MSLQHVEKTGGEDRHLIQHLQLTSNDVEATSFSVIGPEYLDFCSLKSVDILHDGSMAAWYTLWADEDNCSWACGPEIIRVIHEQSGEVLDYDKDREIVDWSTQSEEFSEDEYSF</sequence>
<name>A0A9P8VNX9_9PEZI</name>
<evidence type="ECO:0000313" key="1">
    <source>
        <dbReference type="EMBL" id="KAH6697056.1"/>
    </source>
</evidence>
<dbReference type="OrthoDB" id="3473305at2759"/>
<protein>
    <submittedName>
        <fullName evidence="1">Uncharacterized protein</fullName>
    </submittedName>
</protein>
<organism evidence="1 2">
    <name type="scientific">Plectosphaerella plurivora</name>
    <dbReference type="NCBI Taxonomy" id="936078"/>
    <lineage>
        <taxon>Eukaryota</taxon>
        <taxon>Fungi</taxon>
        <taxon>Dikarya</taxon>
        <taxon>Ascomycota</taxon>
        <taxon>Pezizomycotina</taxon>
        <taxon>Sordariomycetes</taxon>
        <taxon>Hypocreomycetidae</taxon>
        <taxon>Glomerellales</taxon>
        <taxon>Plectosphaerellaceae</taxon>
        <taxon>Plectosphaerella</taxon>
    </lineage>
</organism>
<proteinExistence type="predicted"/>
<dbReference type="EMBL" id="JAGSXJ010000001">
    <property type="protein sequence ID" value="KAH6697056.1"/>
    <property type="molecule type" value="Genomic_DNA"/>
</dbReference>
<dbReference type="AlphaFoldDB" id="A0A9P8VNX9"/>
<dbReference type="Proteomes" id="UP000770015">
    <property type="component" value="Unassembled WGS sequence"/>
</dbReference>
<comment type="caution">
    <text evidence="1">The sequence shown here is derived from an EMBL/GenBank/DDBJ whole genome shotgun (WGS) entry which is preliminary data.</text>
</comment>
<gene>
    <name evidence="1" type="ORF">F5X68DRAFT_226452</name>
</gene>
<evidence type="ECO:0000313" key="2">
    <source>
        <dbReference type="Proteomes" id="UP000770015"/>
    </source>
</evidence>
<accession>A0A9P8VNX9</accession>